<dbReference type="EMBL" id="JANIBM010000008">
    <property type="protein sequence ID" value="MCQ8181377.1"/>
    <property type="molecule type" value="Genomic_DNA"/>
</dbReference>
<accession>A0ABT1UGX5</accession>
<evidence type="ECO:0000313" key="3">
    <source>
        <dbReference type="Proteomes" id="UP001524569"/>
    </source>
</evidence>
<dbReference type="Pfam" id="PF07238">
    <property type="entry name" value="PilZ"/>
    <property type="match status" value="1"/>
</dbReference>
<keyword evidence="3" id="KW-1185">Reference proteome</keyword>
<evidence type="ECO:0000313" key="2">
    <source>
        <dbReference type="EMBL" id="MCQ8181377.1"/>
    </source>
</evidence>
<dbReference type="Gene3D" id="2.40.10.220">
    <property type="entry name" value="predicted glycosyltransferase like domains"/>
    <property type="match status" value="1"/>
</dbReference>
<proteinExistence type="predicted"/>
<dbReference type="RefSeq" id="WP_256610662.1">
    <property type="nucleotide sequence ID" value="NZ_JANIBM010000008.1"/>
</dbReference>
<sequence length="126" mass="14076">MENDNRSRIRFNPAGLVAHIIIDPPPPGGEIVIDGHVVDMSYSGIKIRLCEPLGQSIEEAELRISIILPESGVPVSIHGTIKHIQEEQECGLQYDAERHQEHELDDLMFECVKLAPQPEAEPIHEV</sequence>
<gene>
    <name evidence="2" type="ORF">NP603_09685</name>
</gene>
<organism evidence="2 3">
    <name type="scientific">Methylomonas aurea</name>
    <dbReference type="NCBI Taxonomy" id="2952224"/>
    <lineage>
        <taxon>Bacteria</taxon>
        <taxon>Pseudomonadati</taxon>
        <taxon>Pseudomonadota</taxon>
        <taxon>Gammaproteobacteria</taxon>
        <taxon>Methylococcales</taxon>
        <taxon>Methylococcaceae</taxon>
        <taxon>Methylomonas</taxon>
    </lineage>
</organism>
<feature type="domain" description="PilZ" evidence="1">
    <location>
        <begin position="28"/>
        <end position="109"/>
    </location>
</feature>
<comment type="caution">
    <text evidence="2">The sequence shown here is derived from an EMBL/GenBank/DDBJ whole genome shotgun (WGS) entry which is preliminary data.</text>
</comment>
<dbReference type="SUPFAM" id="SSF141371">
    <property type="entry name" value="PilZ domain-like"/>
    <property type="match status" value="1"/>
</dbReference>
<dbReference type="Proteomes" id="UP001524569">
    <property type="component" value="Unassembled WGS sequence"/>
</dbReference>
<protein>
    <submittedName>
        <fullName evidence="2">PilZ domain-containing protein</fullName>
    </submittedName>
</protein>
<evidence type="ECO:0000259" key="1">
    <source>
        <dbReference type="Pfam" id="PF07238"/>
    </source>
</evidence>
<reference evidence="2 3" key="1">
    <citation type="submission" date="2022-07" db="EMBL/GenBank/DDBJ databases">
        <title>Methylomonas rivi sp. nov., Methylomonas rosea sp. nov., Methylomonas aureus sp. nov. and Methylomonas subterranea sp. nov., four novel methanotrophs isolated from a freshwater creek and the deep terrestrial subsurface.</title>
        <authorList>
            <person name="Abin C."/>
            <person name="Sankaranarayanan K."/>
            <person name="Garner C."/>
            <person name="Sindelar R."/>
            <person name="Kotary K."/>
            <person name="Garner R."/>
            <person name="Barclay S."/>
            <person name="Lawson P."/>
            <person name="Krumholz L."/>
        </authorList>
    </citation>
    <scope>NUCLEOTIDE SEQUENCE [LARGE SCALE GENOMIC DNA]</scope>
    <source>
        <strain evidence="2 3">SURF-1</strain>
    </source>
</reference>
<dbReference type="InterPro" id="IPR009875">
    <property type="entry name" value="PilZ_domain"/>
</dbReference>
<name>A0ABT1UGX5_9GAMM</name>